<sequence length="176" mass="17323">MKHPFRRPAHLVAVALLALLPACGSGPTTPVGSPATSGTSPAVTTNAAEPSAAAAADGPCALLAAAEVSEVIGAHDGGRSAGDAQDSACSWTATESLASVLVGIGAPGTAPDGTLPESDFANTQPGPNGIRLATGPGIVAEFAIGNRACQLHLTGKGESETATVVRLVGLIRDRQK</sequence>
<evidence type="ECO:0000256" key="2">
    <source>
        <dbReference type="SAM" id="SignalP"/>
    </source>
</evidence>
<feature type="compositionally biased region" description="Polar residues" evidence="1">
    <location>
        <begin position="27"/>
        <end position="41"/>
    </location>
</feature>
<evidence type="ECO:0000256" key="1">
    <source>
        <dbReference type="SAM" id="MobiDB-lite"/>
    </source>
</evidence>
<dbReference type="EMBL" id="LT598496">
    <property type="protein sequence ID" value="SBV24765.1"/>
    <property type="molecule type" value="Genomic_DNA"/>
</dbReference>
<protein>
    <recommendedName>
        <fullName evidence="5">DUF3558 domain-containing protein</fullName>
    </recommendedName>
</protein>
<name>A0A1C3MWR2_9ACTN</name>
<keyword evidence="2" id="KW-0732">Signal</keyword>
<dbReference type="AlphaFoldDB" id="A0A1C3MWR2"/>
<evidence type="ECO:0008006" key="5">
    <source>
        <dbReference type="Google" id="ProtNLM"/>
    </source>
</evidence>
<feature type="chain" id="PRO_5039497690" description="DUF3558 domain-containing protein" evidence="2">
    <location>
        <begin position="25"/>
        <end position="176"/>
    </location>
</feature>
<evidence type="ECO:0000313" key="3">
    <source>
        <dbReference type="EMBL" id="SBV24765.1"/>
    </source>
</evidence>
<reference evidence="4" key="1">
    <citation type="submission" date="2016-06" db="EMBL/GenBank/DDBJ databases">
        <authorList>
            <person name="Varghese N."/>
        </authorList>
    </citation>
    <scope>NUCLEOTIDE SEQUENCE [LARGE SCALE GENOMIC DNA]</scope>
    <source>
        <strain evidence="4">DSM 45344</strain>
    </source>
</reference>
<gene>
    <name evidence="3" type="ORF">GA0070620_0205</name>
</gene>
<evidence type="ECO:0000313" key="4">
    <source>
        <dbReference type="Proteomes" id="UP000199393"/>
    </source>
</evidence>
<feature type="region of interest" description="Disordered" evidence="1">
    <location>
        <begin position="27"/>
        <end position="46"/>
    </location>
</feature>
<proteinExistence type="predicted"/>
<feature type="signal peptide" evidence="2">
    <location>
        <begin position="1"/>
        <end position="24"/>
    </location>
</feature>
<keyword evidence="4" id="KW-1185">Reference proteome</keyword>
<dbReference type="Proteomes" id="UP000199393">
    <property type="component" value="Chromosome I"/>
</dbReference>
<feature type="region of interest" description="Disordered" evidence="1">
    <location>
        <begin position="108"/>
        <end position="129"/>
    </location>
</feature>
<accession>A0A1C3MWR2</accession>
<organism evidence="3 4">
    <name type="scientific">Micromonospora krabiensis</name>
    <dbReference type="NCBI Taxonomy" id="307121"/>
    <lineage>
        <taxon>Bacteria</taxon>
        <taxon>Bacillati</taxon>
        <taxon>Actinomycetota</taxon>
        <taxon>Actinomycetes</taxon>
        <taxon>Micromonosporales</taxon>
        <taxon>Micromonosporaceae</taxon>
        <taxon>Micromonospora</taxon>
    </lineage>
</organism>